<accession>A0A397HS14</accession>
<sequence length="681" mass="76064">MSEPLSVVASAAGIISLGIQVIEKIIVYCDSWKGYDKDLGDLSHKASGLSKTLELLENVLQHRQIVDSLSQKQIEDLMDASKVTIDKLKEMTDKIPCHSSSSKAAFTRRALYPLRKQTLVDAAGMLDSLQANINTALSVLLLHQGSVAQNNLSQELHTQHSTLQNKLSEQNAQLERMSQVMEKKIELQSRLLRFSLTLTLSITKGAGGCSIAPTLTYRGITTQDFESLIGEYFRDTPVLERNYVQCCHYLFEKRIIRPSDTQTNEATLLEVVFALIVLRRYGPEEFYNSFQKVTRYLIEAGVPVNTSQNTLLDLLLHGLRADHLSHPVMSELIDAGSYITDKALTHYNRKEIQSFLSHHPEAVYVSSPALALVHEDEETFARIVRRDKLSGNDTIGKYKAIELAIGWPSGVKTLLEAGMDSVPPHALMFAVDLGCTSSLKLLLEAGDVLTTESIGYIGIKAKNGEMDLLIDGIILRRTELRDLAITCLSEHKWREIGVSRDSLPDLIAPKVYESLRAEGVDVPKRLRPSWYREYTQKPDGEIQVEMPYFCVFHLINLLVRYMQRLYDAGLTDVDEPDSAGLTPLMCTRGATSPSQLFSRARWLVSKGANPSRLLPGTATPTMHKIISASIVLIQDLTLVSWKAVISEYVDTQFAYLDRGNRTFLKDAITENKHDGCSEIPL</sequence>
<dbReference type="OrthoDB" id="1577640at2759"/>
<dbReference type="AlphaFoldDB" id="A0A397HS14"/>
<gene>
    <name evidence="1" type="ORF">CDV56_109124</name>
</gene>
<evidence type="ECO:0000313" key="2">
    <source>
        <dbReference type="Proteomes" id="UP000215305"/>
    </source>
</evidence>
<evidence type="ECO:0000313" key="1">
    <source>
        <dbReference type="EMBL" id="RHZ65985.1"/>
    </source>
</evidence>
<dbReference type="VEuPathDB" id="FungiDB:CDV56_109124"/>
<dbReference type="GeneID" id="38131098"/>
<organism evidence="1 2">
    <name type="scientific">Aspergillus thermomutatus</name>
    <name type="common">Neosartorya pseudofischeri</name>
    <dbReference type="NCBI Taxonomy" id="41047"/>
    <lineage>
        <taxon>Eukaryota</taxon>
        <taxon>Fungi</taxon>
        <taxon>Dikarya</taxon>
        <taxon>Ascomycota</taxon>
        <taxon>Pezizomycotina</taxon>
        <taxon>Eurotiomycetes</taxon>
        <taxon>Eurotiomycetidae</taxon>
        <taxon>Eurotiales</taxon>
        <taxon>Aspergillaceae</taxon>
        <taxon>Aspergillus</taxon>
        <taxon>Aspergillus subgen. Fumigati</taxon>
    </lineage>
</organism>
<keyword evidence="2" id="KW-1185">Reference proteome</keyword>
<dbReference type="Proteomes" id="UP000215305">
    <property type="component" value="Unassembled WGS sequence"/>
</dbReference>
<reference evidence="1" key="1">
    <citation type="submission" date="2018-08" db="EMBL/GenBank/DDBJ databases">
        <title>Draft genome sequence of azole-resistant Aspergillus thermomutatus (Neosartorya pseudofischeri) strain HMR AF 39, isolated from a human nasal aspirate.</title>
        <authorList>
            <person name="Parent-Michaud M."/>
            <person name="Dufresne P.J."/>
            <person name="Fournier E."/>
            <person name="Martineau C."/>
            <person name="Moreira S."/>
            <person name="Perkins V."/>
            <person name="De Repentigny L."/>
            <person name="Dufresne S.F."/>
        </authorList>
    </citation>
    <scope>NUCLEOTIDE SEQUENCE [LARGE SCALE GENOMIC DNA]</scope>
    <source>
        <strain evidence="1">HMR AF 39</strain>
    </source>
</reference>
<dbReference type="RefSeq" id="XP_026618085.1">
    <property type="nucleotide sequence ID" value="XM_026762743.1"/>
</dbReference>
<proteinExistence type="predicted"/>
<protein>
    <recommendedName>
        <fullName evidence="3">Fungal N-terminal domain-containing protein</fullName>
    </recommendedName>
</protein>
<dbReference type="EMBL" id="NKHU02000014">
    <property type="protein sequence ID" value="RHZ65985.1"/>
    <property type="molecule type" value="Genomic_DNA"/>
</dbReference>
<evidence type="ECO:0008006" key="3">
    <source>
        <dbReference type="Google" id="ProtNLM"/>
    </source>
</evidence>
<name>A0A397HS14_ASPTH</name>
<comment type="caution">
    <text evidence="1">The sequence shown here is derived from an EMBL/GenBank/DDBJ whole genome shotgun (WGS) entry which is preliminary data.</text>
</comment>